<gene>
    <name evidence="2" type="ordered locus">Metvu_0319</name>
</gene>
<organism evidence="2 3">
    <name type="scientific">Methanocaldococcus vulcanius (strain ATCC 700851 / DSM 12094 / M7)</name>
    <name type="common">Methanococcus vulcanius</name>
    <dbReference type="NCBI Taxonomy" id="579137"/>
    <lineage>
        <taxon>Archaea</taxon>
        <taxon>Methanobacteriati</taxon>
        <taxon>Methanobacteriota</taxon>
        <taxon>Methanomada group</taxon>
        <taxon>Methanococci</taxon>
        <taxon>Methanococcales</taxon>
        <taxon>Methanocaldococcaceae</taxon>
        <taxon>Methanocaldococcus</taxon>
    </lineage>
</organism>
<evidence type="ECO:0000256" key="1">
    <source>
        <dbReference type="SAM" id="Coils"/>
    </source>
</evidence>
<proteinExistence type="predicted"/>
<dbReference type="HOGENOM" id="CLU_2461836_0_0_2"/>
<dbReference type="STRING" id="579137.Metvu_0319"/>
<dbReference type="EMBL" id="CP001787">
    <property type="protein sequence ID" value="ACX72186.1"/>
    <property type="molecule type" value="Genomic_DNA"/>
</dbReference>
<dbReference type="KEGG" id="mvu:Metvu_0319"/>
<dbReference type="AlphaFoldDB" id="C9RF34"/>
<dbReference type="Proteomes" id="UP000002063">
    <property type="component" value="Chromosome"/>
</dbReference>
<feature type="coiled-coil region" evidence="1">
    <location>
        <begin position="17"/>
        <end position="44"/>
    </location>
</feature>
<dbReference type="RefSeq" id="WP_012819730.1">
    <property type="nucleotide sequence ID" value="NC_013407.1"/>
</dbReference>
<sequence length="88" mass="10160">MKNVDIDTLQAFIYEICEAIKERALEAKKEKDKAEKHRDKDKEEHIYAVGRLMGFNEVISIIQQTAESLGIDLKDLKLDDIDPDKDLI</sequence>
<evidence type="ECO:0000313" key="3">
    <source>
        <dbReference type="Proteomes" id="UP000002063"/>
    </source>
</evidence>
<reference evidence="2" key="1">
    <citation type="submission" date="2009-10" db="EMBL/GenBank/DDBJ databases">
        <title>Complete sequence of chromosome of Methanocaldococcus vulcanius M7.</title>
        <authorList>
            <consortium name="US DOE Joint Genome Institute"/>
            <person name="Lucas S."/>
            <person name="Copeland A."/>
            <person name="Lapidus A."/>
            <person name="Glavina del Rio T."/>
            <person name="Dalin E."/>
            <person name="Tice H."/>
            <person name="Bruce D."/>
            <person name="Goodwin L."/>
            <person name="Pitluck S."/>
            <person name="Lcollab F.I."/>
            <person name="Brettin T."/>
            <person name="Detter J.C."/>
            <person name="Han C."/>
            <person name="Tapia R."/>
            <person name="Kuske C.R."/>
            <person name="Schmutz J."/>
            <person name="Larimer F."/>
            <person name="Land M."/>
            <person name="Hauser L."/>
            <person name="Kyrpides N."/>
            <person name="Ovchinikova G."/>
            <person name="Sieprawska-Lupa M."/>
            <person name="Whitman W.B."/>
            <person name="Woyke T."/>
        </authorList>
    </citation>
    <scope>NUCLEOTIDE SEQUENCE [LARGE SCALE GENOMIC DNA]</scope>
    <source>
        <strain evidence="2">M7</strain>
    </source>
</reference>
<dbReference type="GeneID" id="8512648"/>
<keyword evidence="3" id="KW-1185">Reference proteome</keyword>
<name>C9RF34_METVM</name>
<evidence type="ECO:0000313" key="2">
    <source>
        <dbReference type="EMBL" id="ACX72186.1"/>
    </source>
</evidence>
<accession>C9RF34</accession>
<keyword evidence="1" id="KW-0175">Coiled coil</keyword>
<protein>
    <submittedName>
        <fullName evidence="2">Uncharacterized protein</fullName>
    </submittedName>
</protein>